<keyword evidence="4" id="KW-0547">Nucleotide-binding</keyword>
<organism evidence="7 8">
    <name type="scientific">Cyclostephanos tholiformis</name>
    <dbReference type="NCBI Taxonomy" id="382380"/>
    <lineage>
        <taxon>Eukaryota</taxon>
        <taxon>Sar</taxon>
        <taxon>Stramenopiles</taxon>
        <taxon>Ochrophyta</taxon>
        <taxon>Bacillariophyta</taxon>
        <taxon>Coscinodiscophyceae</taxon>
        <taxon>Thalassiosirophycidae</taxon>
        <taxon>Stephanodiscales</taxon>
        <taxon>Stephanodiscaceae</taxon>
        <taxon>Cyclostephanos</taxon>
    </lineage>
</organism>
<comment type="similarity">
    <text evidence="4">Belongs to the ubiquitin-conjugating enzyme family.</text>
</comment>
<name>A0ABD3SFS8_9STRA</name>
<reference evidence="7 8" key="1">
    <citation type="submission" date="2024-10" db="EMBL/GenBank/DDBJ databases">
        <title>Updated reference genomes for cyclostephanoid diatoms.</title>
        <authorList>
            <person name="Roberts W.R."/>
            <person name="Alverson A.J."/>
        </authorList>
    </citation>
    <scope>NUCLEOTIDE SEQUENCE [LARGE SCALE GENOMIC DNA]</scope>
    <source>
        <strain evidence="7 8">AJA228-03</strain>
    </source>
</reference>
<feature type="region of interest" description="Disordered" evidence="5">
    <location>
        <begin position="164"/>
        <end position="257"/>
    </location>
</feature>
<gene>
    <name evidence="7" type="ORF">ACHAXA_004279</name>
</gene>
<dbReference type="GO" id="GO:0005524">
    <property type="term" value="F:ATP binding"/>
    <property type="evidence" value="ECO:0007669"/>
    <property type="project" value="UniProtKB-UniRule"/>
</dbReference>
<dbReference type="PROSITE" id="PS50127">
    <property type="entry name" value="UBC_2"/>
    <property type="match status" value="1"/>
</dbReference>
<dbReference type="InterPro" id="IPR050113">
    <property type="entry name" value="Ub_conjugating_enzyme"/>
</dbReference>
<comment type="caution">
    <text evidence="7">The sequence shown here is derived from an EMBL/GenBank/DDBJ whole genome shotgun (WGS) entry which is preliminary data.</text>
</comment>
<dbReference type="Gene3D" id="3.10.110.10">
    <property type="entry name" value="Ubiquitin Conjugating Enzyme"/>
    <property type="match status" value="1"/>
</dbReference>
<dbReference type="Proteomes" id="UP001530377">
    <property type="component" value="Unassembled WGS sequence"/>
</dbReference>
<sequence>MSHISPATKARLMREMSLLSNDPPPGVAAYAPDPTDMMCLRAQITGPEDSPFEGGIFLLVVNVTGRYPYEPPRCRFLTPVYHPNVDSGGRICLDTLKSPPAGSWSPAVSLPSLLLSIRSLLAEPNPDDGLVPDISELYKRDPNGWRREARRRTLTDATMRRLEEVEMSLDRERGGEEEGVVAGGGHDSGCESKAVVAKNSDGKDGGSVDDVDPNKGVVETWHDGGSKNARTPAEKESDNDAQDGGRQNKRSKLCSRK</sequence>
<evidence type="ECO:0000256" key="1">
    <source>
        <dbReference type="ARBA" id="ARBA00022679"/>
    </source>
</evidence>
<dbReference type="InterPro" id="IPR000608">
    <property type="entry name" value="UBC"/>
</dbReference>
<keyword evidence="1" id="KW-0808">Transferase</keyword>
<dbReference type="AlphaFoldDB" id="A0ABD3SFS8"/>
<evidence type="ECO:0000313" key="7">
    <source>
        <dbReference type="EMBL" id="KAL3823404.1"/>
    </source>
</evidence>
<evidence type="ECO:0000256" key="3">
    <source>
        <dbReference type="PROSITE-ProRule" id="PRU10133"/>
    </source>
</evidence>
<proteinExistence type="inferred from homology"/>
<keyword evidence="4" id="KW-0067">ATP-binding</keyword>
<dbReference type="PROSITE" id="PS00183">
    <property type="entry name" value="UBC_1"/>
    <property type="match status" value="1"/>
</dbReference>
<evidence type="ECO:0000256" key="2">
    <source>
        <dbReference type="ARBA" id="ARBA00022786"/>
    </source>
</evidence>
<dbReference type="GO" id="GO:0016740">
    <property type="term" value="F:transferase activity"/>
    <property type="evidence" value="ECO:0007669"/>
    <property type="project" value="UniProtKB-KW"/>
</dbReference>
<dbReference type="InterPro" id="IPR023313">
    <property type="entry name" value="UBQ-conjugating_AS"/>
</dbReference>
<evidence type="ECO:0000259" key="6">
    <source>
        <dbReference type="PROSITE" id="PS50127"/>
    </source>
</evidence>
<keyword evidence="2 4" id="KW-0833">Ubl conjugation pathway</keyword>
<feature type="domain" description="UBC core" evidence="6">
    <location>
        <begin position="7"/>
        <end position="158"/>
    </location>
</feature>
<accession>A0ABD3SFS8</accession>
<evidence type="ECO:0000256" key="5">
    <source>
        <dbReference type="SAM" id="MobiDB-lite"/>
    </source>
</evidence>
<feature type="compositionally biased region" description="Basic residues" evidence="5">
    <location>
        <begin position="247"/>
        <end position="257"/>
    </location>
</feature>
<evidence type="ECO:0000256" key="4">
    <source>
        <dbReference type="RuleBase" id="RU362109"/>
    </source>
</evidence>
<feature type="compositionally biased region" description="Basic and acidic residues" evidence="5">
    <location>
        <begin position="164"/>
        <end position="176"/>
    </location>
</feature>
<dbReference type="SUPFAM" id="SSF54495">
    <property type="entry name" value="UBC-like"/>
    <property type="match status" value="1"/>
</dbReference>
<protein>
    <recommendedName>
        <fullName evidence="6">UBC core domain-containing protein</fullName>
    </recommendedName>
</protein>
<dbReference type="PANTHER" id="PTHR24067">
    <property type="entry name" value="UBIQUITIN-CONJUGATING ENZYME E2"/>
    <property type="match status" value="1"/>
</dbReference>
<feature type="active site" description="Glycyl thioester intermediate" evidence="3">
    <location>
        <position position="92"/>
    </location>
</feature>
<evidence type="ECO:0000313" key="8">
    <source>
        <dbReference type="Proteomes" id="UP001530377"/>
    </source>
</evidence>
<dbReference type="Pfam" id="PF00179">
    <property type="entry name" value="UQ_con"/>
    <property type="match status" value="1"/>
</dbReference>
<dbReference type="EMBL" id="JALLPB020000038">
    <property type="protein sequence ID" value="KAL3823404.1"/>
    <property type="molecule type" value="Genomic_DNA"/>
</dbReference>
<dbReference type="SMART" id="SM00212">
    <property type="entry name" value="UBCc"/>
    <property type="match status" value="1"/>
</dbReference>
<dbReference type="CDD" id="cd23805">
    <property type="entry name" value="UBCc_UBE2T"/>
    <property type="match status" value="1"/>
</dbReference>
<dbReference type="InterPro" id="IPR016135">
    <property type="entry name" value="UBQ-conjugating_enzyme/RWD"/>
</dbReference>
<keyword evidence="8" id="KW-1185">Reference proteome</keyword>